<feature type="transmembrane region" description="Helical" evidence="11">
    <location>
        <begin position="33"/>
        <end position="51"/>
    </location>
</feature>
<dbReference type="Pfam" id="PF06965">
    <property type="entry name" value="Na_H_antiport_1"/>
    <property type="match status" value="1"/>
</dbReference>
<accession>A0A1R4GEU7</accession>
<evidence type="ECO:0000256" key="5">
    <source>
        <dbReference type="ARBA" id="ARBA00022692"/>
    </source>
</evidence>
<feature type="transmembrane region" description="Helical" evidence="11">
    <location>
        <begin position="199"/>
        <end position="216"/>
    </location>
</feature>
<dbReference type="Proteomes" id="UP000195787">
    <property type="component" value="Unassembled WGS sequence"/>
</dbReference>
<keyword evidence="6 11" id="KW-1133">Transmembrane helix</keyword>
<feature type="transmembrane region" description="Helical" evidence="11">
    <location>
        <begin position="354"/>
        <end position="375"/>
    </location>
</feature>
<evidence type="ECO:0000256" key="4">
    <source>
        <dbReference type="ARBA" id="ARBA00022475"/>
    </source>
</evidence>
<dbReference type="GO" id="GO:0015385">
    <property type="term" value="F:sodium:proton antiporter activity"/>
    <property type="evidence" value="ECO:0007669"/>
    <property type="project" value="UniProtKB-UniRule"/>
</dbReference>
<evidence type="ECO:0000256" key="9">
    <source>
        <dbReference type="ARBA" id="ARBA00023136"/>
    </source>
</evidence>
<comment type="function">
    <text evidence="11">Na(+)/H(+) antiporter that extrudes sodium in exchange for external protons.</text>
</comment>
<feature type="transmembrane region" description="Helical" evidence="11">
    <location>
        <begin position="395"/>
        <end position="412"/>
    </location>
</feature>
<protein>
    <recommendedName>
        <fullName evidence="11">Na(+)/H(+) antiporter NhaA</fullName>
    </recommendedName>
    <alternativeName>
        <fullName evidence="11">Sodium/proton antiporter NhaA</fullName>
    </alternativeName>
</protein>
<dbReference type="PANTHER" id="PTHR30341:SF0">
    <property type="entry name" value="NA(+)_H(+) ANTIPORTER NHAA"/>
    <property type="match status" value="1"/>
</dbReference>
<gene>
    <name evidence="11" type="primary">nhaA</name>
    <name evidence="12" type="ORF">CZ674_11370</name>
</gene>
<evidence type="ECO:0000256" key="10">
    <source>
        <dbReference type="ARBA" id="ARBA00023201"/>
    </source>
</evidence>
<feature type="transmembrane region" description="Helical" evidence="11">
    <location>
        <begin position="173"/>
        <end position="193"/>
    </location>
</feature>
<evidence type="ECO:0000256" key="6">
    <source>
        <dbReference type="ARBA" id="ARBA00022989"/>
    </source>
</evidence>
<evidence type="ECO:0000256" key="8">
    <source>
        <dbReference type="ARBA" id="ARBA00023065"/>
    </source>
</evidence>
<evidence type="ECO:0000313" key="13">
    <source>
        <dbReference type="Proteomes" id="UP000195787"/>
    </source>
</evidence>
<dbReference type="InterPro" id="IPR004670">
    <property type="entry name" value="NhaA"/>
</dbReference>
<evidence type="ECO:0000256" key="2">
    <source>
        <dbReference type="ARBA" id="ARBA00022448"/>
    </source>
</evidence>
<keyword evidence="4 11" id="KW-1003">Cell membrane</keyword>
<dbReference type="AlphaFoldDB" id="A0A1R4GEU7"/>
<keyword evidence="3 11" id="KW-0050">Antiport</keyword>
<proteinExistence type="inferred from homology"/>
<dbReference type="GO" id="GO:0006885">
    <property type="term" value="P:regulation of pH"/>
    <property type="evidence" value="ECO:0007669"/>
    <property type="project" value="UniProtKB-UniRule"/>
</dbReference>
<dbReference type="GO" id="GO:0005886">
    <property type="term" value="C:plasma membrane"/>
    <property type="evidence" value="ECO:0007669"/>
    <property type="project" value="UniProtKB-SubCell"/>
</dbReference>
<feature type="transmembrane region" description="Helical" evidence="11">
    <location>
        <begin position="145"/>
        <end position="166"/>
    </location>
</feature>
<feature type="transmembrane region" description="Helical" evidence="11">
    <location>
        <begin position="113"/>
        <end position="133"/>
    </location>
</feature>
<evidence type="ECO:0000256" key="11">
    <source>
        <dbReference type="HAMAP-Rule" id="MF_01844"/>
    </source>
</evidence>
<sequence length="441" mass="46817">MTSEASKPQPGQFPDYGSHSEATRIGTILRKETVGGGLLVAFAAIAIVWANTPWADAYFAMRDFEVGFEAIGLKLSLGTWAADGLLAIFFFLVGLELKKEFVIGDLRKFKTAVVPIAAAFGGVAVPALVYLAIAGRHEGLSQGWAIPTATDIAFAVAVLAIIGSHLPSPLRIFLLTLAVVDDLLAISIIAIFYTDEIQFMPLGTSIAIIIVYGLLAHLCRKFFATRMWAAWLILLPLGILAWVFMHESGIHATIAGVLLGFAVPVFAKGKTDAPGLAEEFEHRFRPLSAGVAVPIFAFFAAGVSVGGVDGFIAGFTEPVTIAIMAALILGKPIGISLVTFIANKAMGRSLDPSYKWIDLLGVGLLAGIGFTVSLLVTELSFDSGDPVHDLAKAGVLKASVLAAILAAILLSVRNRHYKKIAVRDAIDADDDGTPDVYQRQD</sequence>
<dbReference type="PANTHER" id="PTHR30341">
    <property type="entry name" value="SODIUM ION/PROTON ANTIPORTER NHAA-RELATED"/>
    <property type="match status" value="1"/>
</dbReference>
<feature type="transmembrane region" description="Helical" evidence="11">
    <location>
        <begin position="228"/>
        <end position="244"/>
    </location>
</feature>
<name>A0A1R4GEU7_9MICO</name>
<comment type="similarity">
    <text evidence="11">Belongs to the NhaA Na(+)/H(+) (TC 2.A.33) antiporter family.</text>
</comment>
<dbReference type="OrthoDB" id="9808135at2"/>
<feature type="transmembrane region" description="Helical" evidence="11">
    <location>
        <begin position="250"/>
        <end position="267"/>
    </location>
</feature>
<keyword evidence="5 11" id="KW-0812">Transmembrane</keyword>
<dbReference type="Gene3D" id="1.20.1530.10">
    <property type="entry name" value="Na+/H+ antiporter like domain"/>
    <property type="match status" value="1"/>
</dbReference>
<reference evidence="12 13" key="1">
    <citation type="submission" date="2017-02" db="EMBL/GenBank/DDBJ databases">
        <authorList>
            <person name="Peterson S.W."/>
        </authorList>
    </citation>
    <scope>NUCLEOTIDE SEQUENCE [LARGE SCALE GENOMIC DNA]</scope>
    <source>
        <strain evidence="12 13">LMG 22410</strain>
    </source>
</reference>
<keyword evidence="2 11" id="KW-0813">Transport</keyword>
<keyword evidence="8 11" id="KW-0406">Ion transport</keyword>
<comment type="subcellular location">
    <subcellularLocation>
        <location evidence="1">Cell inner membrane</location>
        <topology evidence="1">Multi-pass membrane protein</topology>
    </subcellularLocation>
    <subcellularLocation>
        <location evidence="11">Cell membrane</location>
        <topology evidence="11">Multi-pass membrane protein</topology>
    </subcellularLocation>
</comment>
<dbReference type="RefSeq" id="WP_086992666.1">
    <property type="nucleotide sequence ID" value="NZ_FUHU01000044.1"/>
</dbReference>
<comment type="catalytic activity">
    <reaction evidence="11">
        <text>Na(+)(in) + 2 H(+)(out) = Na(+)(out) + 2 H(+)(in)</text>
        <dbReference type="Rhea" id="RHEA:29251"/>
        <dbReference type="ChEBI" id="CHEBI:15378"/>
        <dbReference type="ChEBI" id="CHEBI:29101"/>
    </reaction>
</comment>
<dbReference type="InterPro" id="IPR023171">
    <property type="entry name" value="Na/H_antiporter_dom_sf"/>
</dbReference>
<keyword evidence="7 11" id="KW-0915">Sodium</keyword>
<dbReference type="HAMAP" id="MF_01844">
    <property type="entry name" value="NhaA"/>
    <property type="match status" value="1"/>
</dbReference>
<feature type="transmembrane region" description="Helical" evidence="11">
    <location>
        <begin position="319"/>
        <end position="342"/>
    </location>
</feature>
<evidence type="ECO:0000256" key="3">
    <source>
        <dbReference type="ARBA" id="ARBA00022449"/>
    </source>
</evidence>
<evidence type="ECO:0000256" key="1">
    <source>
        <dbReference type="ARBA" id="ARBA00004429"/>
    </source>
</evidence>
<evidence type="ECO:0000313" key="12">
    <source>
        <dbReference type="EMBL" id="SJM66669.1"/>
    </source>
</evidence>
<feature type="transmembrane region" description="Helical" evidence="11">
    <location>
        <begin position="287"/>
        <end position="307"/>
    </location>
</feature>
<keyword evidence="13" id="KW-1185">Reference proteome</keyword>
<keyword evidence="9 11" id="KW-0472">Membrane</keyword>
<dbReference type="EMBL" id="FUHU01000044">
    <property type="protein sequence ID" value="SJM66669.1"/>
    <property type="molecule type" value="Genomic_DNA"/>
</dbReference>
<dbReference type="NCBIfam" id="TIGR00773">
    <property type="entry name" value="NhaA"/>
    <property type="match status" value="1"/>
</dbReference>
<feature type="transmembrane region" description="Helical" evidence="11">
    <location>
        <begin position="71"/>
        <end position="93"/>
    </location>
</feature>
<organism evidence="12 13">
    <name type="scientific">Agrococcus casei LMG 22410</name>
    <dbReference type="NCBI Taxonomy" id="1255656"/>
    <lineage>
        <taxon>Bacteria</taxon>
        <taxon>Bacillati</taxon>
        <taxon>Actinomycetota</taxon>
        <taxon>Actinomycetes</taxon>
        <taxon>Micrococcales</taxon>
        <taxon>Microbacteriaceae</taxon>
        <taxon>Agrococcus</taxon>
    </lineage>
</organism>
<dbReference type="GeneID" id="303173806"/>
<evidence type="ECO:0000256" key="7">
    <source>
        <dbReference type="ARBA" id="ARBA00023053"/>
    </source>
</evidence>
<keyword evidence="10 11" id="KW-0739">Sodium transport</keyword>